<feature type="non-terminal residue" evidence="2">
    <location>
        <position position="153"/>
    </location>
</feature>
<protein>
    <submittedName>
        <fullName evidence="2">Uncharacterized protein</fullName>
    </submittedName>
</protein>
<dbReference type="EMBL" id="GECU01025215">
    <property type="protein sequence ID" value="JAS82491.1"/>
    <property type="molecule type" value="Transcribed_RNA"/>
</dbReference>
<feature type="region of interest" description="Disordered" evidence="1">
    <location>
        <begin position="61"/>
        <end position="80"/>
    </location>
</feature>
<reference evidence="2" key="1">
    <citation type="submission" date="2015-11" db="EMBL/GenBank/DDBJ databases">
        <title>De novo transcriptome assembly of four potential Pierce s Disease insect vectors from Arizona vineyards.</title>
        <authorList>
            <person name="Tassone E.E."/>
        </authorList>
    </citation>
    <scope>NUCLEOTIDE SEQUENCE</scope>
</reference>
<sequence>MAWGGALRVANVQAAEKAVQVEVGGQVRRHVEADPLGGENFIDTVCNAQILVQLVPGEACSQGREQETPEEGKGAAAALHGKHYQREGGVQIIQPVESQAYEDRRGPPKYSVLAAVLHKVLVVLVLDKVLVYDRAPTSISASRTEYSAGPLTS</sequence>
<accession>A0A1B6I6D8</accession>
<organism evidence="2">
    <name type="scientific">Homalodisca liturata</name>
    <dbReference type="NCBI Taxonomy" id="320908"/>
    <lineage>
        <taxon>Eukaryota</taxon>
        <taxon>Metazoa</taxon>
        <taxon>Ecdysozoa</taxon>
        <taxon>Arthropoda</taxon>
        <taxon>Hexapoda</taxon>
        <taxon>Insecta</taxon>
        <taxon>Pterygota</taxon>
        <taxon>Neoptera</taxon>
        <taxon>Paraneoptera</taxon>
        <taxon>Hemiptera</taxon>
        <taxon>Auchenorrhyncha</taxon>
        <taxon>Membracoidea</taxon>
        <taxon>Cicadellidae</taxon>
        <taxon>Cicadellinae</taxon>
        <taxon>Proconiini</taxon>
        <taxon>Homalodisca</taxon>
    </lineage>
</organism>
<evidence type="ECO:0000313" key="2">
    <source>
        <dbReference type="EMBL" id="JAS82491.1"/>
    </source>
</evidence>
<name>A0A1B6I6D8_9HEMI</name>
<dbReference type="AlphaFoldDB" id="A0A1B6I6D8"/>
<proteinExistence type="predicted"/>
<gene>
    <name evidence="2" type="ORF">g.58750</name>
</gene>
<feature type="compositionally biased region" description="Basic and acidic residues" evidence="1">
    <location>
        <begin position="64"/>
        <end position="73"/>
    </location>
</feature>
<evidence type="ECO:0000256" key="1">
    <source>
        <dbReference type="SAM" id="MobiDB-lite"/>
    </source>
</evidence>